<gene>
    <name evidence="2" type="ORF">NAV_LOCUS8830</name>
</gene>
<feature type="region of interest" description="Disordered" evidence="1">
    <location>
        <begin position="290"/>
        <end position="327"/>
    </location>
</feature>
<organism evidence="2 3">
    <name type="scientific">Acanthocheilonema viteae</name>
    <name type="common">Filarial nematode worm</name>
    <name type="synonym">Dipetalonema viteae</name>
    <dbReference type="NCBI Taxonomy" id="6277"/>
    <lineage>
        <taxon>Eukaryota</taxon>
        <taxon>Metazoa</taxon>
        <taxon>Ecdysozoa</taxon>
        <taxon>Nematoda</taxon>
        <taxon>Chromadorea</taxon>
        <taxon>Rhabditida</taxon>
        <taxon>Spirurina</taxon>
        <taxon>Spiruromorpha</taxon>
        <taxon>Filarioidea</taxon>
        <taxon>Onchocercidae</taxon>
        <taxon>Acanthocheilonema</taxon>
    </lineage>
</organism>
<proteinExistence type="predicted"/>
<reference evidence="2 3" key="1">
    <citation type="submission" date="2018-08" db="EMBL/GenBank/DDBJ databases">
        <authorList>
            <person name="Laetsch R D."/>
            <person name="Stevens L."/>
            <person name="Kumar S."/>
            <person name="Blaxter L. M."/>
        </authorList>
    </citation>
    <scope>NUCLEOTIDE SEQUENCE [LARGE SCALE GENOMIC DNA]</scope>
</reference>
<keyword evidence="3" id="KW-1185">Reference proteome</keyword>
<dbReference type="OrthoDB" id="5876811at2759"/>
<evidence type="ECO:0000256" key="1">
    <source>
        <dbReference type="SAM" id="MobiDB-lite"/>
    </source>
</evidence>
<evidence type="ECO:0000313" key="3">
    <source>
        <dbReference type="Proteomes" id="UP000276991"/>
    </source>
</evidence>
<evidence type="ECO:0000313" key="2">
    <source>
        <dbReference type="EMBL" id="VBB34039.1"/>
    </source>
</evidence>
<dbReference type="Proteomes" id="UP000276991">
    <property type="component" value="Unassembled WGS sequence"/>
</dbReference>
<accession>A0A498SQC8</accession>
<feature type="compositionally biased region" description="Polar residues" evidence="1">
    <location>
        <begin position="303"/>
        <end position="321"/>
    </location>
</feature>
<sequence>MTSQTTSSNSWKNAKKEGSIEIVNDRLTAEDLSSVIGLMAYGSLLKDIDKNVRRRGSRKYAGRSVTDFNLPLSASSSSSSSRISINYSKNTRRIMEKIVKNQANNMNNSLSEREIQECSENFTYKSTNDDDHSNSSVCSSLTTLNDTANRNRKRKVKWKNHKNDRKNDRIVRRDAITDNDQLFSCVSVSNTKSSTKSYHSSEGTTTNIIAGEITPDDDESMRSTIANNSSLARKLIHTWIRKNDDKKGMNDSYDSTQQNLTMQQNSVSRAFSSHQSNSALRAFPECQLDSISRDRKQSSSSSAETINSFSNENMGQNQQLTYEAPQLTDDIRRWTPSESERMNSTQTNIRSIQSIRIPSTYQLENIPKFSQLNNVDYFTSESFYQGREQICHQSGKYTSILSTIPLKTETYTASEGSRRCSTDYEPSLPYTSAKNQQIIDCCTNFEQSIESHSTTDVQHSHPELSKITSISSELSAISNCSNSGKELKLLDEKVEEMEQSSSVEEGLKMKMNITLMPQRYQSLDEHIEIEEHHSDQESTPIGSISSYHSTATTTTYESTQDLSIIK</sequence>
<dbReference type="EMBL" id="UPTC01002968">
    <property type="protein sequence ID" value="VBB34039.1"/>
    <property type="molecule type" value="Genomic_DNA"/>
</dbReference>
<protein>
    <submittedName>
        <fullName evidence="2">Uncharacterized protein</fullName>
    </submittedName>
</protein>
<dbReference type="AlphaFoldDB" id="A0A498SQC8"/>
<name>A0A498SQC8_ACAVI</name>